<reference evidence="7 8" key="1">
    <citation type="submission" date="2019-09" db="EMBL/GenBank/DDBJ databases">
        <authorList>
            <person name="Brejova B."/>
        </authorList>
    </citation>
    <scope>NUCLEOTIDE SEQUENCE [LARGE SCALE GENOMIC DNA]</scope>
</reference>
<dbReference type="GeneID" id="43581170"/>
<evidence type="ECO:0000256" key="4">
    <source>
        <dbReference type="ARBA" id="ARBA00022989"/>
    </source>
</evidence>
<evidence type="ECO:0000256" key="5">
    <source>
        <dbReference type="ARBA" id="ARBA00023136"/>
    </source>
</evidence>
<dbReference type="InterPro" id="IPR018450">
    <property type="entry name" value="Romo1/Mgr2"/>
</dbReference>
<feature type="transmembrane region" description="Helical" evidence="6">
    <location>
        <begin position="58"/>
        <end position="79"/>
    </location>
</feature>
<keyword evidence="4 6" id="KW-1133">Transmembrane helix</keyword>
<dbReference type="PANTHER" id="PTHR28525">
    <property type="entry name" value="REACTIVE OXYGEN SPECIES MODULATOR 1"/>
    <property type="match status" value="1"/>
</dbReference>
<feature type="transmembrane region" description="Helical" evidence="6">
    <location>
        <begin position="25"/>
        <end position="46"/>
    </location>
</feature>
<keyword evidence="3 6" id="KW-0812">Transmembrane</keyword>
<evidence type="ECO:0000256" key="2">
    <source>
        <dbReference type="ARBA" id="ARBA00007839"/>
    </source>
</evidence>
<sequence>MPPVAQFPGMQAQQPSTWEKFKMGLFMGTAVGGCIGLLFGTVAVFQHGAGPNGIVRSIGQYMMGSAATFGLFMSIGSIIRSEEQTPRTPLAWQLAYARARIMSREDASKRL</sequence>
<comment type="similarity">
    <text evidence="2">Belongs to the MGR2 family.</text>
</comment>
<proteinExistence type="inferred from homology"/>
<dbReference type="EMBL" id="CABVLU010000002">
    <property type="protein sequence ID" value="VVT49603.1"/>
    <property type="molecule type" value="Genomic_DNA"/>
</dbReference>
<dbReference type="GO" id="GO:0005744">
    <property type="term" value="C:TIM23 mitochondrial import inner membrane translocase complex"/>
    <property type="evidence" value="ECO:0007669"/>
    <property type="project" value="TreeGrafter"/>
</dbReference>
<dbReference type="RefSeq" id="XP_031852961.1">
    <property type="nucleotide sequence ID" value="XM_031997070.1"/>
</dbReference>
<dbReference type="AlphaFoldDB" id="A0A5E8BDD6"/>
<dbReference type="SMART" id="SM01378">
    <property type="entry name" value="Romo1"/>
    <property type="match status" value="1"/>
</dbReference>
<dbReference type="Pfam" id="PF10247">
    <property type="entry name" value="Romo1"/>
    <property type="match status" value="1"/>
</dbReference>
<comment type="subcellular location">
    <subcellularLocation>
        <location evidence="1">Membrane</location>
    </subcellularLocation>
</comment>
<accession>A0A5E8BDD6</accession>
<evidence type="ECO:0000256" key="3">
    <source>
        <dbReference type="ARBA" id="ARBA00022692"/>
    </source>
</evidence>
<evidence type="ECO:0000313" key="7">
    <source>
        <dbReference type="EMBL" id="VVT49603.1"/>
    </source>
</evidence>
<dbReference type="OrthoDB" id="5409308at2759"/>
<dbReference type="GO" id="GO:0045039">
    <property type="term" value="P:protein insertion into mitochondrial inner membrane"/>
    <property type="evidence" value="ECO:0007669"/>
    <property type="project" value="TreeGrafter"/>
</dbReference>
<evidence type="ECO:0000256" key="6">
    <source>
        <dbReference type="SAM" id="Phobius"/>
    </source>
</evidence>
<keyword evidence="5 6" id="KW-0472">Membrane</keyword>
<evidence type="ECO:0000256" key="1">
    <source>
        <dbReference type="ARBA" id="ARBA00004370"/>
    </source>
</evidence>
<dbReference type="GO" id="GO:0030150">
    <property type="term" value="P:protein import into mitochondrial matrix"/>
    <property type="evidence" value="ECO:0007669"/>
    <property type="project" value="TreeGrafter"/>
</dbReference>
<name>A0A5E8BDD6_9ASCO</name>
<evidence type="ECO:0008006" key="9">
    <source>
        <dbReference type="Google" id="ProtNLM"/>
    </source>
</evidence>
<gene>
    <name evidence="7" type="ORF">SAPINGB_P002351</name>
</gene>
<protein>
    <recommendedName>
        <fullName evidence="9">Protein MGR2</fullName>
    </recommendedName>
</protein>
<dbReference type="PANTHER" id="PTHR28525:SF1">
    <property type="entry name" value="REACTIVE OXYGEN SPECIES MODULATOR 1"/>
    <property type="match status" value="1"/>
</dbReference>
<keyword evidence="8" id="KW-1185">Reference proteome</keyword>
<dbReference type="Proteomes" id="UP000398389">
    <property type="component" value="Unassembled WGS sequence"/>
</dbReference>
<organism evidence="7 8">
    <name type="scientific">Magnusiomyces paraingens</name>
    <dbReference type="NCBI Taxonomy" id="2606893"/>
    <lineage>
        <taxon>Eukaryota</taxon>
        <taxon>Fungi</taxon>
        <taxon>Dikarya</taxon>
        <taxon>Ascomycota</taxon>
        <taxon>Saccharomycotina</taxon>
        <taxon>Dipodascomycetes</taxon>
        <taxon>Dipodascales</taxon>
        <taxon>Dipodascaceae</taxon>
        <taxon>Magnusiomyces</taxon>
    </lineage>
</organism>
<evidence type="ECO:0000313" key="8">
    <source>
        <dbReference type="Proteomes" id="UP000398389"/>
    </source>
</evidence>